<keyword evidence="2 3" id="KW-0450">Lipoyl</keyword>
<dbReference type="PANTHER" id="PTHR11715:SF3">
    <property type="entry name" value="GLYCINE CLEAVAGE SYSTEM H PROTEIN-RELATED"/>
    <property type="match status" value="1"/>
</dbReference>
<dbReference type="EMBL" id="CP016176">
    <property type="protein sequence ID" value="AOM41046.1"/>
    <property type="molecule type" value="Genomic_DNA"/>
</dbReference>
<reference evidence="6 8" key="1">
    <citation type="submission" date="2016-06" db="EMBL/GenBank/DDBJ databases">
        <title>Bacterial characters and pathogenicity of Xenorhabdus hominickii from an entomopathogenic nematode, Steinernema monticolum.</title>
        <authorList>
            <person name="Park Y."/>
            <person name="Kim Y."/>
        </authorList>
    </citation>
    <scope>NUCLEOTIDE SEQUENCE [LARGE SCALE GENOMIC DNA]</scope>
    <source>
        <strain evidence="6 8">ANU1</strain>
    </source>
</reference>
<proteinExistence type="inferred from homology"/>
<dbReference type="Proteomes" id="UP000225433">
    <property type="component" value="Unassembled WGS sequence"/>
</dbReference>
<dbReference type="InterPro" id="IPR011053">
    <property type="entry name" value="Single_hybrid_motif"/>
</dbReference>
<dbReference type="EMBL" id="NJAI01000003">
    <property type="protein sequence ID" value="PHM55722.1"/>
    <property type="molecule type" value="Genomic_DNA"/>
</dbReference>
<evidence type="ECO:0000313" key="9">
    <source>
        <dbReference type="Proteomes" id="UP000225433"/>
    </source>
</evidence>
<dbReference type="Pfam" id="PF01597">
    <property type="entry name" value="GCV_H"/>
    <property type="match status" value="1"/>
</dbReference>
<sequence>MSHVPTELKYTESHEWVRSEGNGEYTVGITEHAQQLLGDMVFVDLPEVGTTVNNGDDCAVVESVKAASDIYAPMSGKVIAVNPDLEGSPELVNKEPYNEGWLFRIKITDESELDNLLDAESYRSLLEEEE</sequence>
<evidence type="ECO:0000256" key="2">
    <source>
        <dbReference type="ARBA" id="ARBA00022823"/>
    </source>
</evidence>
<comment type="similarity">
    <text evidence="1 3">Belongs to the GcvH family.</text>
</comment>
<comment type="subunit">
    <text evidence="3">The glycine cleavage system is composed of four proteins: P, T, L and H.</text>
</comment>
<dbReference type="Proteomes" id="UP000094600">
    <property type="component" value="Chromosome"/>
</dbReference>
<evidence type="ECO:0000313" key="6">
    <source>
        <dbReference type="EMBL" id="AOM41046.1"/>
    </source>
</evidence>
<accession>A0A2G0Q922</accession>
<dbReference type="GO" id="GO:0009249">
    <property type="term" value="P:protein lipoylation"/>
    <property type="evidence" value="ECO:0007669"/>
    <property type="project" value="TreeGrafter"/>
</dbReference>
<dbReference type="InterPro" id="IPR000089">
    <property type="entry name" value="Biotin_lipoyl"/>
</dbReference>
<evidence type="ECO:0000256" key="3">
    <source>
        <dbReference type="HAMAP-Rule" id="MF_00272"/>
    </source>
</evidence>
<dbReference type="GO" id="GO:0005960">
    <property type="term" value="C:glycine cleavage complex"/>
    <property type="evidence" value="ECO:0007669"/>
    <property type="project" value="InterPro"/>
</dbReference>
<evidence type="ECO:0000313" key="7">
    <source>
        <dbReference type="EMBL" id="PHM55722.1"/>
    </source>
</evidence>
<dbReference type="NCBIfam" id="TIGR00527">
    <property type="entry name" value="gcvH"/>
    <property type="match status" value="1"/>
</dbReference>
<dbReference type="FunFam" id="2.40.50.100:FF:000011">
    <property type="entry name" value="Glycine cleavage system H protein"/>
    <property type="match status" value="1"/>
</dbReference>
<dbReference type="GO" id="GO:0019464">
    <property type="term" value="P:glycine decarboxylation via glycine cleavage system"/>
    <property type="evidence" value="ECO:0007669"/>
    <property type="project" value="UniProtKB-UniRule"/>
</dbReference>
<dbReference type="InterPro" id="IPR017453">
    <property type="entry name" value="GCV_H_sub"/>
</dbReference>
<comment type="function">
    <text evidence="3">The glycine cleavage system catalyzes the degradation of glycine. The H protein shuttles the methylamine group of glycine from the P protein to the T protein.</text>
</comment>
<evidence type="ECO:0000259" key="5">
    <source>
        <dbReference type="PROSITE" id="PS50968"/>
    </source>
</evidence>
<dbReference type="KEGG" id="xho:A9255_10950"/>
<dbReference type="CDD" id="cd06848">
    <property type="entry name" value="GCS_H"/>
    <property type="match status" value="1"/>
</dbReference>
<dbReference type="InterPro" id="IPR002930">
    <property type="entry name" value="GCV_H"/>
</dbReference>
<dbReference type="OrthoDB" id="9796712at2"/>
<dbReference type="PROSITE" id="PS50968">
    <property type="entry name" value="BIOTINYL_LIPOYL"/>
    <property type="match status" value="1"/>
</dbReference>
<dbReference type="Gene3D" id="2.40.50.100">
    <property type="match status" value="1"/>
</dbReference>
<comment type="cofactor">
    <cofactor evidence="3">
        <name>(R)-lipoate</name>
        <dbReference type="ChEBI" id="CHEBI:83088"/>
    </cofactor>
    <text evidence="3">Binds 1 lipoyl cofactor covalently.</text>
</comment>
<dbReference type="GO" id="GO:0005829">
    <property type="term" value="C:cytosol"/>
    <property type="evidence" value="ECO:0007669"/>
    <property type="project" value="TreeGrafter"/>
</dbReference>
<dbReference type="InterPro" id="IPR003016">
    <property type="entry name" value="2-oxoA_DH_lipoyl-BS"/>
</dbReference>
<feature type="modified residue" description="N6-lipoyllysine" evidence="3 4">
    <location>
        <position position="65"/>
    </location>
</feature>
<dbReference type="InterPro" id="IPR033753">
    <property type="entry name" value="GCV_H/Fam206"/>
</dbReference>
<gene>
    <name evidence="3" type="primary">gcvH</name>
    <name evidence="6" type="ORF">A9255_10950</name>
    <name evidence="7" type="ORF">Xhom_02473</name>
</gene>
<dbReference type="PANTHER" id="PTHR11715">
    <property type="entry name" value="GLYCINE CLEAVAGE SYSTEM H PROTEIN"/>
    <property type="match status" value="1"/>
</dbReference>
<evidence type="ECO:0000256" key="4">
    <source>
        <dbReference type="PIRSR" id="PIRSR617453-50"/>
    </source>
</evidence>
<evidence type="ECO:0000313" key="8">
    <source>
        <dbReference type="Proteomes" id="UP000094600"/>
    </source>
</evidence>
<name>A0A2G0Q922_XENHO</name>
<reference evidence="7 9" key="2">
    <citation type="journal article" date="2017" name="Nat. Microbiol.">
        <title>Natural product diversity associated with the nematode symbionts Photorhabdus and Xenorhabdus.</title>
        <authorList>
            <person name="Tobias N.J."/>
            <person name="Wolff H."/>
            <person name="Djahanschiri B."/>
            <person name="Grundmann F."/>
            <person name="Kronenwerth M."/>
            <person name="Shi Y.M."/>
            <person name="Simonyi S."/>
            <person name="Grun P."/>
            <person name="Shapiro-Ilan D."/>
            <person name="Pidot S.J."/>
            <person name="Stinear T.P."/>
            <person name="Ebersberger I."/>
            <person name="Bode H.B."/>
        </authorList>
    </citation>
    <scope>NUCLEOTIDE SEQUENCE [LARGE SCALE GENOMIC DNA]</scope>
    <source>
        <strain evidence="7 9">DSM 17903</strain>
    </source>
</reference>
<dbReference type="STRING" id="351679.A9255_10950"/>
<dbReference type="SUPFAM" id="SSF51230">
    <property type="entry name" value="Single hybrid motif"/>
    <property type="match status" value="1"/>
</dbReference>
<evidence type="ECO:0000256" key="1">
    <source>
        <dbReference type="ARBA" id="ARBA00009249"/>
    </source>
</evidence>
<dbReference type="AlphaFoldDB" id="A0A2G0Q922"/>
<dbReference type="NCBIfam" id="NF002270">
    <property type="entry name" value="PRK01202.1"/>
    <property type="match status" value="1"/>
</dbReference>
<feature type="domain" description="Lipoyl-binding" evidence="5">
    <location>
        <begin position="24"/>
        <end position="106"/>
    </location>
</feature>
<dbReference type="HAMAP" id="MF_00272">
    <property type="entry name" value="GcvH"/>
    <property type="match status" value="1"/>
</dbReference>
<dbReference type="RefSeq" id="WP_069316730.1">
    <property type="nucleotide sequence ID" value="NZ_CAWNQJ010000057.1"/>
</dbReference>
<protein>
    <recommendedName>
        <fullName evidence="3">Glycine cleavage system H protein</fullName>
    </recommendedName>
</protein>
<organism evidence="7 9">
    <name type="scientific">Xenorhabdus hominickii</name>
    <dbReference type="NCBI Taxonomy" id="351679"/>
    <lineage>
        <taxon>Bacteria</taxon>
        <taxon>Pseudomonadati</taxon>
        <taxon>Pseudomonadota</taxon>
        <taxon>Gammaproteobacteria</taxon>
        <taxon>Enterobacterales</taxon>
        <taxon>Morganellaceae</taxon>
        <taxon>Xenorhabdus</taxon>
    </lineage>
</organism>
<keyword evidence="8" id="KW-1185">Reference proteome</keyword>
<dbReference type="PROSITE" id="PS00189">
    <property type="entry name" value="LIPOYL"/>
    <property type="match status" value="1"/>
</dbReference>